<sequence>MADTSTAGRPFKKVLIVGAGPSGLLLAVLLSQHGIPVQILEAAHELDQQPRAAHYGPPAIPELARAGVMDVLDERGGMRLNTMFWRRFADHSPIAGFDGRVLEDAGHVGPTTSAADGAPVTNTYTRDLRTACLPMQDLDALLLEMLVERLGADVVRWRHRVVNVGQDADKAWAEVEVTTGAGDGDVDNGRAVETTTTTTTRVEADYIVGCDGANSIVRRSLFGNEFPGKTWDAQIIATNTYYDFEGKFGFNDANFIIHPEHFFMAAKITKDGLYRVTYGETPGLDLDEYRARQAWKFETMLPGHPKPGEYNTINFAPYKMHQRCAPKFRVGRVLLAADAAHLCNPWGGLGITGGFVDVGGLADCLLGIWDGRADESILELYSEKRIEKWKTIIDPISSENFRRVSDPDPATRFERDEWLQILKDSEGDAERRKKLLLGSLDVRYDFTQHYKK</sequence>
<dbReference type="STRING" id="1081102.A0A162KBA1"/>
<dbReference type="OrthoDB" id="4867672at2759"/>
<comment type="caution">
    <text evidence="5">The sequence shown here is derived from an EMBL/GenBank/DDBJ whole genome shotgun (WGS) entry which is preliminary data.</text>
</comment>
<dbReference type="GO" id="GO:0004497">
    <property type="term" value="F:monooxygenase activity"/>
    <property type="evidence" value="ECO:0007669"/>
    <property type="project" value="UniProtKB-KW"/>
</dbReference>
<gene>
    <name evidence="5" type="ORF">SPI_02335</name>
</gene>
<evidence type="ECO:0000256" key="1">
    <source>
        <dbReference type="ARBA" id="ARBA00022630"/>
    </source>
</evidence>
<dbReference type="PRINTS" id="PR00420">
    <property type="entry name" value="RNGMNOXGNASE"/>
</dbReference>
<keyword evidence="3" id="KW-0560">Oxidoreductase</keyword>
<evidence type="ECO:0000313" key="5">
    <source>
        <dbReference type="EMBL" id="OAA65548.1"/>
    </source>
</evidence>
<dbReference type="PANTHER" id="PTHR43876">
    <property type="entry name" value="UBIQUINONE BIOSYNTHESIS MONOOXYGENASE COQ6, MITOCHONDRIAL"/>
    <property type="match status" value="1"/>
</dbReference>
<evidence type="ECO:0000256" key="3">
    <source>
        <dbReference type="ARBA" id="ARBA00023002"/>
    </source>
</evidence>
<dbReference type="PANTHER" id="PTHR43876:SF18">
    <property type="entry name" value="PUTATIVE (AFU_ORTHOLOGUE AFUA_3G09540)-RELATED"/>
    <property type="match status" value="1"/>
</dbReference>
<dbReference type="InterPro" id="IPR051205">
    <property type="entry name" value="UbiH/COQ6_monooxygenase"/>
</dbReference>
<organism evidence="5 6">
    <name type="scientific">Niveomyces insectorum RCEF 264</name>
    <dbReference type="NCBI Taxonomy" id="1081102"/>
    <lineage>
        <taxon>Eukaryota</taxon>
        <taxon>Fungi</taxon>
        <taxon>Dikarya</taxon>
        <taxon>Ascomycota</taxon>
        <taxon>Pezizomycotina</taxon>
        <taxon>Sordariomycetes</taxon>
        <taxon>Hypocreomycetidae</taxon>
        <taxon>Hypocreales</taxon>
        <taxon>Cordycipitaceae</taxon>
        <taxon>Niveomyces</taxon>
    </lineage>
</organism>
<keyword evidence="6" id="KW-1185">Reference proteome</keyword>
<feature type="domain" description="FAD-binding" evidence="4">
    <location>
        <begin position="13"/>
        <end position="388"/>
    </location>
</feature>
<dbReference type="Gene3D" id="3.50.50.60">
    <property type="entry name" value="FAD/NAD(P)-binding domain"/>
    <property type="match status" value="1"/>
</dbReference>
<evidence type="ECO:0000259" key="4">
    <source>
        <dbReference type="Pfam" id="PF01494"/>
    </source>
</evidence>
<dbReference type="Gene3D" id="3.30.9.10">
    <property type="entry name" value="D-Amino Acid Oxidase, subunit A, domain 2"/>
    <property type="match status" value="1"/>
</dbReference>
<evidence type="ECO:0000256" key="2">
    <source>
        <dbReference type="ARBA" id="ARBA00022827"/>
    </source>
</evidence>
<keyword evidence="1" id="KW-0285">Flavoprotein</keyword>
<dbReference type="Pfam" id="PF01494">
    <property type="entry name" value="FAD_binding_3"/>
    <property type="match status" value="1"/>
</dbReference>
<dbReference type="EMBL" id="AZHD01000003">
    <property type="protein sequence ID" value="OAA65548.1"/>
    <property type="molecule type" value="Genomic_DNA"/>
</dbReference>
<dbReference type="AlphaFoldDB" id="A0A162KBA1"/>
<keyword evidence="5" id="KW-0503">Monooxygenase</keyword>
<evidence type="ECO:0000313" key="6">
    <source>
        <dbReference type="Proteomes" id="UP000076874"/>
    </source>
</evidence>
<dbReference type="InterPro" id="IPR036188">
    <property type="entry name" value="FAD/NAD-bd_sf"/>
</dbReference>
<protein>
    <submittedName>
        <fullName evidence="5">Monooxygenase, FAD-binding protein</fullName>
    </submittedName>
</protein>
<dbReference type="SUPFAM" id="SSF51905">
    <property type="entry name" value="FAD/NAD(P)-binding domain"/>
    <property type="match status" value="1"/>
</dbReference>
<dbReference type="GO" id="GO:0071949">
    <property type="term" value="F:FAD binding"/>
    <property type="evidence" value="ECO:0007669"/>
    <property type="project" value="InterPro"/>
</dbReference>
<dbReference type="InterPro" id="IPR002938">
    <property type="entry name" value="FAD-bd"/>
</dbReference>
<keyword evidence="2" id="KW-0274">FAD</keyword>
<dbReference type="Proteomes" id="UP000076874">
    <property type="component" value="Unassembled WGS sequence"/>
</dbReference>
<name>A0A162KBA1_9HYPO</name>
<accession>A0A162KBA1</accession>
<proteinExistence type="predicted"/>
<reference evidence="5 6" key="1">
    <citation type="journal article" date="2016" name="Genome Biol. Evol.">
        <title>Divergent and convergent evolution of fungal pathogenicity.</title>
        <authorList>
            <person name="Shang Y."/>
            <person name="Xiao G."/>
            <person name="Zheng P."/>
            <person name="Cen K."/>
            <person name="Zhan S."/>
            <person name="Wang C."/>
        </authorList>
    </citation>
    <scope>NUCLEOTIDE SEQUENCE [LARGE SCALE GENOMIC DNA]</scope>
    <source>
        <strain evidence="5 6">RCEF 264</strain>
    </source>
</reference>
<dbReference type="GO" id="GO:0005739">
    <property type="term" value="C:mitochondrion"/>
    <property type="evidence" value="ECO:0007669"/>
    <property type="project" value="TreeGrafter"/>
</dbReference>